<proteinExistence type="predicted"/>
<reference evidence="1 2" key="1">
    <citation type="submission" date="2023-02" db="EMBL/GenBank/DDBJ databases">
        <title>LHISI_Scaffold_Assembly.</title>
        <authorList>
            <person name="Stuart O.P."/>
            <person name="Cleave R."/>
            <person name="Magrath M.J.L."/>
            <person name="Mikheyev A.S."/>
        </authorList>
    </citation>
    <scope>NUCLEOTIDE SEQUENCE [LARGE SCALE GENOMIC DNA]</scope>
    <source>
        <strain evidence="1">Daus_M_001</strain>
        <tissue evidence="1">Leg muscle</tissue>
    </source>
</reference>
<protein>
    <submittedName>
        <fullName evidence="1">Uncharacterized protein</fullName>
    </submittedName>
</protein>
<organism evidence="1 2">
    <name type="scientific">Dryococelus australis</name>
    <dbReference type="NCBI Taxonomy" id="614101"/>
    <lineage>
        <taxon>Eukaryota</taxon>
        <taxon>Metazoa</taxon>
        <taxon>Ecdysozoa</taxon>
        <taxon>Arthropoda</taxon>
        <taxon>Hexapoda</taxon>
        <taxon>Insecta</taxon>
        <taxon>Pterygota</taxon>
        <taxon>Neoptera</taxon>
        <taxon>Polyneoptera</taxon>
        <taxon>Phasmatodea</taxon>
        <taxon>Verophasmatodea</taxon>
        <taxon>Anareolatae</taxon>
        <taxon>Phasmatidae</taxon>
        <taxon>Eurycanthinae</taxon>
        <taxon>Dryococelus</taxon>
    </lineage>
</organism>
<sequence>MHGYVRKRTLRLCPNSPEVHTCARKRRRKCCRNCKVKYSSSSLKLPHIKRILVPNQGAAVAERLACSPPIKANRVQSAAGSLPDFRMWESCRTMSLASGFSRVSPRFSRPCILAPLNTHLITLFGSQDLAVNTRPNLLTHSLISILDTLERRICADDLNALHVYSEYSHTQRRSRNGRTANLMSAGVRNFVLVSLGQAQRVMNFCVCPGQRNRPPWFPNQAPQEEDDCAGGGGGGVGRNSAVLIGKVLVCATPVDDAGTLRNSIVPGCETIRNLPRIHQRINPSMQRRVDACIRADGGKF</sequence>
<keyword evidence="2" id="KW-1185">Reference proteome</keyword>
<gene>
    <name evidence="1" type="ORF">PR048_010548</name>
</gene>
<dbReference type="EMBL" id="JARBHB010000003">
    <property type="protein sequence ID" value="KAJ8891039.1"/>
    <property type="molecule type" value="Genomic_DNA"/>
</dbReference>
<accession>A0ABQ9I459</accession>
<comment type="caution">
    <text evidence="1">The sequence shown here is derived from an EMBL/GenBank/DDBJ whole genome shotgun (WGS) entry which is preliminary data.</text>
</comment>
<dbReference type="Proteomes" id="UP001159363">
    <property type="component" value="Chromosome 3"/>
</dbReference>
<evidence type="ECO:0000313" key="2">
    <source>
        <dbReference type="Proteomes" id="UP001159363"/>
    </source>
</evidence>
<evidence type="ECO:0000313" key="1">
    <source>
        <dbReference type="EMBL" id="KAJ8891039.1"/>
    </source>
</evidence>
<name>A0ABQ9I459_9NEOP</name>